<dbReference type="Proteomes" id="UP000430508">
    <property type="component" value="Chromosome"/>
</dbReference>
<keyword evidence="1" id="KW-0812">Transmembrane</keyword>
<feature type="transmembrane region" description="Helical" evidence="1">
    <location>
        <begin position="226"/>
        <end position="247"/>
    </location>
</feature>
<dbReference type="RefSeq" id="WP_019226374.1">
    <property type="nucleotide sequence ID" value="NZ_CP046996.1"/>
</dbReference>
<organism evidence="2 3">
    <name type="scientific">Dehalobacter restrictus</name>
    <dbReference type="NCBI Taxonomy" id="55583"/>
    <lineage>
        <taxon>Bacteria</taxon>
        <taxon>Bacillati</taxon>
        <taxon>Bacillota</taxon>
        <taxon>Clostridia</taxon>
        <taxon>Eubacteriales</taxon>
        <taxon>Desulfitobacteriaceae</taxon>
        <taxon>Dehalobacter</taxon>
    </lineage>
</organism>
<keyword evidence="1" id="KW-1133">Transmembrane helix</keyword>
<feature type="transmembrane region" description="Helical" evidence="1">
    <location>
        <begin position="151"/>
        <end position="171"/>
    </location>
</feature>
<dbReference type="AlphaFoldDB" id="A0A857DHR5"/>
<evidence type="ECO:0000313" key="2">
    <source>
        <dbReference type="EMBL" id="QHA00834.1"/>
    </source>
</evidence>
<evidence type="ECO:0000313" key="3">
    <source>
        <dbReference type="Proteomes" id="UP000430508"/>
    </source>
</evidence>
<name>A0A857DHR5_9FIRM</name>
<sequence length="278" mass="30204">MNTLTMDVDFNKISKAKASPESNHSDFISAIKSFTSPNNIEFTFSAGINGSNVDVYEKHEVLFAEYTVIFTDEKSFEIRSGYKEPKSLNKHNSVLSRIGGAIMGWLACSPIESFAEEIKSSYTQHVGLIASLAALGSAFAAWTGIPIFSIIGGFIGLAVFDALISLIPGAVKEGKEKDHSLQAKLCAFCVNLAAIMVGVIAHNYFVNLTSGLSSIEYFPAKVVSNVHYLIVFWVGMIYVTRVIGYAAKINKVPTPWFVKALKGIGSNNEKGKKGNKEL</sequence>
<protein>
    <submittedName>
        <fullName evidence="2">Uncharacterized protein</fullName>
    </submittedName>
</protein>
<accession>A0A857DHR5</accession>
<feature type="transmembrane region" description="Helical" evidence="1">
    <location>
        <begin position="183"/>
        <end position="206"/>
    </location>
</feature>
<dbReference type="EMBL" id="CP046996">
    <property type="protein sequence ID" value="QHA00834.1"/>
    <property type="molecule type" value="Genomic_DNA"/>
</dbReference>
<evidence type="ECO:0000256" key="1">
    <source>
        <dbReference type="SAM" id="Phobius"/>
    </source>
</evidence>
<reference evidence="2 3" key="1">
    <citation type="submission" date="2019-12" db="EMBL/GenBank/DDBJ databases">
        <title>Sequence classification of anaerobic respiratory reductive dehalogenases: First we see many, then we see few.</title>
        <authorList>
            <person name="Molenda O."/>
            <person name="Puentes Jacome L.A."/>
            <person name="Cao X."/>
            <person name="Nesbo C.L."/>
            <person name="Tang S."/>
            <person name="Morson N."/>
            <person name="Patron J."/>
            <person name="Lomheim L."/>
            <person name="Wishart D.S."/>
            <person name="Edwards E.A."/>
        </authorList>
    </citation>
    <scope>NUCLEOTIDE SEQUENCE [LARGE SCALE GENOMIC DNA]</scope>
    <source>
        <strain evidence="2 3">12DCA</strain>
    </source>
</reference>
<proteinExistence type="predicted"/>
<feature type="transmembrane region" description="Helical" evidence="1">
    <location>
        <begin position="126"/>
        <end position="145"/>
    </location>
</feature>
<keyword evidence="1" id="KW-0472">Membrane</keyword>
<gene>
    <name evidence="2" type="ORF">GQ588_09410</name>
</gene>